<feature type="region of interest" description="Disordered" evidence="1">
    <location>
        <begin position="84"/>
        <end position="147"/>
    </location>
</feature>
<organism evidence="2 3">
    <name type="scientific">Electrophorus voltai</name>
    <dbReference type="NCBI Taxonomy" id="2609070"/>
    <lineage>
        <taxon>Eukaryota</taxon>
        <taxon>Metazoa</taxon>
        <taxon>Chordata</taxon>
        <taxon>Craniata</taxon>
        <taxon>Vertebrata</taxon>
        <taxon>Euteleostomi</taxon>
        <taxon>Actinopterygii</taxon>
        <taxon>Neopterygii</taxon>
        <taxon>Teleostei</taxon>
        <taxon>Ostariophysi</taxon>
        <taxon>Gymnotiformes</taxon>
        <taxon>Gymnotoidei</taxon>
        <taxon>Gymnotidae</taxon>
        <taxon>Electrophorus</taxon>
    </lineage>
</organism>
<feature type="compositionally biased region" description="Basic residues" evidence="1">
    <location>
        <begin position="87"/>
        <end position="96"/>
    </location>
</feature>
<gene>
    <name evidence="2" type="ORF">P4O66_021175</name>
</gene>
<reference evidence="2" key="1">
    <citation type="submission" date="2023-03" db="EMBL/GenBank/DDBJ databases">
        <title>Electrophorus voltai genome.</title>
        <authorList>
            <person name="Bian C."/>
        </authorList>
    </citation>
    <scope>NUCLEOTIDE SEQUENCE</scope>
    <source>
        <strain evidence="2">CB-2022</strain>
        <tissue evidence="2">Muscle</tissue>
    </source>
</reference>
<keyword evidence="3" id="KW-1185">Reference proteome</keyword>
<sequence>MVGSACAYPTPRGAGNPLNPIRDGDWGLQLFPMNEEFPVFVGEPAKGSLTGNAVRRASSPNPLDFAVPPASGPRVERVFGVAVTRGRLQHPPRRPRYSLGPARETRRSKNSASPLVGRRPVSPHLAGRRSACESSGSYGSVPQPPSRSHGLCLRPPRGVFLFCCPCHSSPSPCSLTSGLSGGGGCERCSSWGRPCPFLCLSAHRRPGAWWWWVAQPVPLLLSLRKESQGDPRQQTVPGRCLGEIRSVGSLRLSARSPCTSFSSPASVRFGSFRLRSWPGQERGPLRPRKKRAWLPVGSLRFGCPRFRFFSHPLRRRITERCLFCSVTCASGGRLLVTCVPPLPRWGVGGGRGSGGSASGVFLTGRPVRGTSVTSRPVSSLARVKRDSSPNPAVFTLLATLQSELGSDLRSDETTR</sequence>
<proteinExistence type="predicted"/>
<evidence type="ECO:0000313" key="3">
    <source>
        <dbReference type="Proteomes" id="UP001239994"/>
    </source>
</evidence>
<dbReference type="PANTHER" id="PTHR33626">
    <property type="entry name" value="ZGC:158463"/>
    <property type="match status" value="1"/>
</dbReference>
<name>A0AAD9DKV3_9TELE</name>
<accession>A0AAD9DKV3</accession>
<comment type="caution">
    <text evidence="2">The sequence shown here is derived from an EMBL/GenBank/DDBJ whole genome shotgun (WGS) entry which is preliminary data.</text>
</comment>
<dbReference type="Proteomes" id="UP001239994">
    <property type="component" value="Unassembled WGS sequence"/>
</dbReference>
<dbReference type="EMBL" id="JAROKS010000563">
    <property type="protein sequence ID" value="KAK1784099.1"/>
    <property type="molecule type" value="Genomic_DNA"/>
</dbReference>
<dbReference type="PANTHER" id="PTHR33626:SF2">
    <property type="match status" value="1"/>
</dbReference>
<dbReference type="AlphaFoldDB" id="A0AAD9DKV3"/>
<evidence type="ECO:0000313" key="2">
    <source>
        <dbReference type="EMBL" id="KAK1784099.1"/>
    </source>
</evidence>
<evidence type="ECO:0000256" key="1">
    <source>
        <dbReference type="SAM" id="MobiDB-lite"/>
    </source>
</evidence>
<protein>
    <submittedName>
        <fullName evidence="2">Uncharacterized protein</fullName>
    </submittedName>
</protein>